<evidence type="ECO:0008006" key="3">
    <source>
        <dbReference type="Google" id="ProtNLM"/>
    </source>
</evidence>
<dbReference type="OrthoDB" id="495830at2"/>
<dbReference type="KEGG" id="tni:TVNIR_3325"/>
<evidence type="ECO:0000313" key="2">
    <source>
        <dbReference type="Proteomes" id="UP000010809"/>
    </source>
</evidence>
<reference evidence="1" key="1">
    <citation type="submission" date="2015-12" db="EMBL/GenBank/DDBJ databases">
        <authorList>
            <person name="Tikhonova T.V."/>
            <person name="Pavlov A.R."/>
            <person name="Beletsky A.V."/>
            <person name="Mardanov A.V."/>
            <person name="Sorokin D.Y."/>
            <person name="Ravin N.V."/>
            <person name="Popov V.O."/>
        </authorList>
    </citation>
    <scope>NUCLEOTIDE SEQUENCE</scope>
    <source>
        <strain evidence="1">DSM 14787</strain>
    </source>
</reference>
<gene>
    <name evidence="1" type="ordered locus">TVNIR_3325</name>
</gene>
<dbReference type="HOGENOM" id="CLU_139823_0_0_6"/>
<sequence>MSNGAENLQDFLAFSSFVTGFPLFRLRGTGQAEPYLSTVVKVVGDGTTRELLSRFRAIQTESGDDVTAMEASLRARILSDERLGPIARNIIKLWYIGTWYQLPAAWRDAFGVLEHDSTFVVSPAAYTEGLLWPAVGANPPGAKGPGYGTWAEPPRFPDVP</sequence>
<protein>
    <recommendedName>
        <fullName evidence="3">Membrane bound FAD containing D-sorbitol dehydrogenase</fullName>
    </recommendedName>
</protein>
<dbReference type="Proteomes" id="UP000010809">
    <property type="component" value="Chromosome"/>
</dbReference>
<proteinExistence type="predicted"/>
<keyword evidence="2" id="KW-1185">Reference proteome</keyword>
<organism evidence="1 2">
    <name type="scientific">Thioalkalivibrio nitratireducens (strain DSM 14787 / UNIQEM 213 / ALEN2)</name>
    <dbReference type="NCBI Taxonomy" id="1255043"/>
    <lineage>
        <taxon>Bacteria</taxon>
        <taxon>Pseudomonadati</taxon>
        <taxon>Pseudomonadota</taxon>
        <taxon>Gammaproteobacteria</taxon>
        <taxon>Chromatiales</taxon>
        <taxon>Ectothiorhodospiraceae</taxon>
        <taxon>Thioalkalivibrio</taxon>
    </lineage>
</organism>
<accession>L0E2V8</accession>
<dbReference type="AlphaFoldDB" id="L0E2V8"/>
<evidence type="ECO:0000313" key="1">
    <source>
        <dbReference type="EMBL" id="AGA34961.1"/>
    </source>
</evidence>
<dbReference type="eggNOG" id="ENOG5032RR3">
    <property type="taxonomic scope" value="Bacteria"/>
</dbReference>
<dbReference type="STRING" id="1255043.TVNIR_3325"/>
<dbReference type="EMBL" id="CP003989">
    <property type="protein sequence ID" value="AGA34961.1"/>
    <property type="molecule type" value="Genomic_DNA"/>
</dbReference>
<dbReference type="PATRIC" id="fig|1255043.3.peg.3355"/>
<name>L0E2V8_THIND</name>
<dbReference type="RefSeq" id="WP_015260060.1">
    <property type="nucleotide sequence ID" value="NC_019902.2"/>
</dbReference>